<comment type="subunit">
    <text evidence="13">Component of the TIM23 complex at least composed of Tim23, Tim17 (Tim17a1, Tim17a2 or Tim17b1) and a Tim50.</text>
</comment>
<keyword evidence="12 14" id="KW-0472">Membrane</keyword>
<feature type="compositionally biased region" description="Basic and acidic residues" evidence="15">
    <location>
        <begin position="68"/>
        <end position="83"/>
    </location>
</feature>
<feature type="transmembrane region" description="Helical" evidence="14">
    <location>
        <begin position="91"/>
        <end position="109"/>
    </location>
</feature>
<comment type="function">
    <text evidence="1 14">Essential component of the TIM23 complex, a complex that mediates the translocation of transit peptide-containing proteins across the mitochondrial inner membrane.</text>
</comment>
<feature type="compositionally biased region" description="Polar residues" evidence="15">
    <location>
        <begin position="41"/>
        <end position="67"/>
    </location>
</feature>
<evidence type="ECO:0000256" key="11">
    <source>
        <dbReference type="ARBA" id="ARBA00023128"/>
    </source>
</evidence>
<dbReference type="Proteomes" id="UP001152799">
    <property type="component" value="Chromosome 4"/>
</dbReference>
<name>A0A9N9MR61_9CUCU</name>
<keyword evidence="4 14" id="KW-0813">Transport</keyword>
<dbReference type="InterPro" id="IPR004274">
    <property type="entry name" value="FCP1_dom"/>
</dbReference>
<evidence type="ECO:0000256" key="2">
    <source>
        <dbReference type="ARBA" id="ARBA00004434"/>
    </source>
</evidence>
<evidence type="ECO:0000313" key="18">
    <source>
        <dbReference type="Proteomes" id="UP001152799"/>
    </source>
</evidence>
<sequence length="375" mass="44178">MLRSLLRPVNILTNIIKEKPRYSWQRYAVFHIQQEKRCYSNTNQDPKYKTPLSSLLSNTPKEQAQSETKQDTNDEEEKAKQREQSWRTMKLTLLFFGVGFSSIGTYMVVSLGAPQKDEDGVPIRDQYSDYFLIKQYFLRAIRELEYYRKLIREPSREKLLPDPLQYPYIQPKYTLVLELTDVLVHPDWTYNTGWRFKKRPLLDYFLESLKDQYEIVVYTAEQGMTVFPLIEAIDPKNIIAYKLVRDATHFTGGNHVKSLDRLNRDLTKVICIDWNGNNVKFNPENLFNIKRWNGSDDDTSLFDLVSFLKAIADNDIEDVTEVLKVYSKYDDPIMAFREKQKRLIDELEAQAAAKRDQEGSKYSRWTPSFLKKNVV</sequence>
<evidence type="ECO:0000256" key="6">
    <source>
        <dbReference type="ARBA" id="ARBA00022792"/>
    </source>
</evidence>
<keyword evidence="18" id="KW-1185">Reference proteome</keyword>
<dbReference type="PANTHER" id="PTHR12210">
    <property type="entry name" value="DULLARD PROTEIN PHOSPHATASE"/>
    <property type="match status" value="1"/>
</dbReference>
<reference evidence="17" key="1">
    <citation type="submission" date="2022-01" db="EMBL/GenBank/DDBJ databases">
        <authorList>
            <person name="King R."/>
        </authorList>
    </citation>
    <scope>NUCLEOTIDE SEQUENCE</scope>
</reference>
<comment type="subcellular location">
    <subcellularLocation>
        <location evidence="2 14">Mitochondrion inner membrane</location>
        <topology evidence="2 14">Single-pass membrane protein</topology>
    </subcellularLocation>
</comment>
<evidence type="ECO:0000256" key="13">
    <source>
        <dbReference type="ARBA" id="ARBA00061911"/>
    </source>
</evidence>
<dbReference type="SUPFAM" id="SSF56784">
    <property type="entry name" value="HAD-like"/>
    <property type="match status" value="1"/>
</dbReference>
<keyword evidence="9 14" id="KW-1133">Transmembrane helix</keyword>
<dbReference type="InterPro" id="IPR023214">
    <property type="entry name" value="HAD_sf"/>
</dbReference>
<dbReference type="OrthoDB" id="287041at2759"/>
<comment type="similarity">
    <text evidence="3 14">Belongs to the TIM50 family.</text>
</comment>
<evidence type="ECO:0000259" key="16">
    <source>
        <dbReference type="PROSITE" id="PS50969"/>
    </source>
</evidence>
<keyword evidence="10 14" id="KW-0811">Translocation</keyword>
<evidence type="ECO:0000256" key="1">
    <source>
        <dbReference type="ARBA" id="ARBA00002959"/>
    </source>
</evidence>
<dbReference type="InterPro" id="IPR036412">
    <property type="entry name" value="HAD-like_sf"/>
</dbReference>
<dbReference type="SMART" id="SM00577">
    <property type="entry name" value="CPDc"/>
    <property type="match status" value="1"/>
</dbReference>
<evidence type="ECO:0000256" key="4">
    <source>
        <dbReference type="ARBA" id="ARBA00022448"/>
    </source>
</evidence>
<dbReference type="InterPro" id="IPR050365">
    <property type="entry name" value="TIM50"/>
</dbReference>
<dbReference type="GO" id="GO:0005744">
    <property type="term" value="C:TIM23 mitochondrial import inner membrane translocase complex"/>
    <property type="evidence" value="ECO:0007669"/>
    <property type="project" value="UniProtKB-UniRule"/>
</dbReference>
<feature type="region of interest" description="Disordered" evidence="15">
    <location>
        <begin position="41"/>
        <end position="83"/>
    </location>
</feature>
<evidence type="ECO:0000256" key="10">
    <source>
        <dbReference type="ARBA" id="ARBA00023010"/>
    </source>
</evidence>
<evidence type="ECO:0000256" key="7">
    <source>
        <dbReference type="ARBA" id="ARBA00022927"/>
    </source>
</evidence>
<dbReference type="FunFam" id="3.40.50.1000:FF:000019">
    <property type="entry name" value="Mitochondrial import inner membrane translocase subunit TIM50"/>
    <property type="match status" value="1"/>
</dbReference>
<keyword evidence="5 14" id="KW-0812">Transmembrane</keyword>
<evidence type="ECO:0000256" key="5">
    <source>
        <dbReference type="ARBA" id="ARBA00022692"/>
    </source>
</evidence>
<keyword evidence="8 14" id="KW-0809">Transit peptide</keyword>
<evidence type="ECO:0000256" key="12">
    <source>
        <dbReference type="ARBA" id="ARBA00023136"/>
    </source>
</evidence>
<feature type="domain" description="FCP1 homology" evidence="16">
    <location>
        <begin position="168"/>
        <end position="311"/>
    </location>
</feature>
<evidence type="ECO:0000256" key="14">
    <source>
        <dbReference type="RuleBase" id="RU365079"/>
    </source>
</evidence>
<gene>
    <name evidence="17" type="ORF">CEUTPL_LOCUS7952</name>
</gene>
<dbReference type="GO" id="GO:0015031">
    <property type="term" value="P:protein transport"/>
    <property type="evidence" value="ECO:0007669"/>
    <property type="project" value="UniProtKB-KW"/>
</dbReference>
<dbReference type="PROSITE" id="PS50969">
    <property type="entry name" value="FCP1"/>
    <property type="match status" value="1"/>
</dbReference>
<evidence type="ECO:0000256" key="9">
    <source>
        <dbReference type="ARBA" id="ARBA00022989"/>
    </source>
</evidence>
<evidence type="ECO:0000256" key="3">
    <source>
        <dbReference type="ARBA" id="ARBA00006344"/>
    </source>
</evidence>
<dbReference type="CDD" id="cd07521">
    <property type="entry name" value="HAD_FCP1-like"/>
    <property type="match status" value="1"/>
</dbReference>
<keyword evidence="11 14" id="KW-0496">Mitochondrion</keyword>
<evidence type="ECO:0000313" key="17">
    <source>
        <dbReference type="EMBL" id="CAG9767387.1"/>
    </source>
</evidence>
<proteinExistence type="inferred from homology"/>
<dbReference type="EMBL" id="OU892280">
    <property type="protein sequence ID" value="CAG9767387.1"/>
    <property type="molecule type" value="Genomic_DNA"/>
</dbReference>
<protein>
    <recommendedName>
        <fullName evidence="14">Mitochondrial import inner membrane translocase subunit TIM50</fullName>
    </recommendedName>
</protein>
<keyword evidence="7 14" id="KW-0653">Protein transport</keyword>
<evidence type="ECO:0000256" key="8">
    <source>
        <dbReference type="ARBA" id="ARBA00022946"/>
    </source>
</evidence>
<dbReference type="AlphaFoldDB" id="A0A9N9MR61"/>
<keyword evidence="6" id="KW-0999">Mitochondrion inner membrane</keyword>
<organism evidence="17 18">
    <name type="scientific">Ceutorhynchus assimilis</name>
    <name type="common">cabbage seed weevil</name>
    <dbReference type="NCBI Taxonomy" id="467358"/>
    <lineage>
        <taxon>Eukaryota</taxon>
        <taxon>Metazoa</taxon>
        <taxon>Ecdysozoa</taxon>
        <taxon>Arthropoda</taxon>
        <taxon>Hexapoda</taxon>
        <taxon>Insecta</taxon>
        <taxon>Pterygota</taxon>
        <taxon>Neoptera</taxon>
        <taxon>Endopterygota</taxon>
        <taxon>Coleoptera</taxon>
        <taxon>Polyphaga</taxon>
        <taxon>Cucujiformia</taxon>
        <taxon>Curculionidae</taxon>
        <taxon>Ceutorhynchinae</taxon>
        <taxon>Ceutorhynchus</taxon>
    </lineage>
</organism>
<evidence type="ECO:0000256" key="15">
    <source>
        <dbReference type="SAM" id="MobiDB-lite"/>
    </source>
</evidence>
<accession>A0A9N9MR61</accession>
<dbReference type="Pfam" id="PF03031">
    <property type="entry name" value="NIF"/>
    <property type="match status" value="1"/>
</dbReference>
<dbReference type="Gene3D" id="3.40.50.1000">
    <property type="entry name" value="HAD superfamily/HAD-like"/>
    <property type="match status" value="1"/>
</dbReference>